<dbReference type="GO" id="GO:0003824">
    <property type="term" value="F:catalytic activity"/>
    <property type="evidence" value="ECO:0007669"/>
    <property type="project" value="InterPro"/>
</dbReference>
<evidence type="ECO:0000259" key="7">
    <source>
        <dbReference type="PROSITE" id="PS51918"/>
    </source>
</evidence>
<gene>
    <name evidence="8" type="ORF">SAMN02744040_00354</name>
</gene>
<dbReference type="SFLD" id="SFLDG01086">
    <property type="entry name" value="elongater_protein-like"/>
    <property type="match status" value="1"/>
</dbReference>
<dbReference type="InterPro" id="IPR023404">
    <property type="entry name" value="rSAM_horseshoe"/>
</dbReference>
<dbReference type="PROSITE" id="PS51918">
    <property type="entry name" value="RADICAL_SAM"/>
    <property type="match status" value="1"/>
</dbReference>
<sequence>MFQSAISSKINNTSYKKEVNDKLHWLDKRYHTLNYELRKIFGEKVFKLSLDGGFTCPNRDGKIGINGCIFCSDKGSGEYASDRNLSIQKQIQYQINILKNKWNGKKYIAYFQNFTNTYAPINILKEKYETALSYKNVVGLAIATRADCLDDDVIDLLEKFNKKTYLWVEIGLQTIHDKSAKFLRRGYDFSLFEEKVKKLREKNINIVTHLILGIPNETKEMMFESIDKISEMDIQGVKLHLLHIIKGTDLEKYYLENKFKLLEKEEYIHLICDILERLNPKITVHRVTGDGSKDTLLEPWWSLDKRSILNGIDKELKSRNSYQGKYFQKTK</sequence>
<dbReference type="GO" id="GO:0046872">
    <property type="term" value="F:metal ion binding"/>
    <property type="evidence" value="ECO:0007669"/>
    <property type="project" value="UniProtKB-KW"/>
</dbReference>
<dbReference type="PANTHER" id="PTHR11135">
    <property type="entry name" value="HISTONE ACETYLTRANSFERASE-RELATED"/>
    <property type="match status" value="1"/>
</dbReference>
<evidence type="ECO:0000256" key="6">
    <source>
        <dbReference type="ARBA" id="ARBA00023014"/>
    </source>
</evidence>
<keyword evidence="3" id="KW-0949">S-adenosyl-L-methionine</keyword>
<feature type="domain" description="Radical SAM core" evidence="7">
    <location>
        <begin position="40"/>
        <end position="281"/>
    </location>
</feature>
<evidence type="ECO:0000256" key="1">
    <source>
        <dbReference type="ARBA" id="ARBA00001966"/>
    </source>
</evidence>
<dbReference type="InterPro" id="IPR007197">
    <property type="entry name" value="rSAM"/>
</dbReference>
<dbReference type="AlphaFoldDB" id="A0A1M5P2T2"/>
<reference evidence="9" key="1">
    <citation type="submission" date="2016-11" db="EMBL/GenBank/DDBJ databases">
        <authorList>
            <person name="Varghese N."/>
            <person name="Submissions S."/>
        </authorList>
    </citation>
    <scope>NUCLEOTIDE SEQUENCE [LARGE SCALE GENOMIC DNA]</scope>
    <source>
        <strain evidence="9">DSM 15285</strain>
    </source>
</reference>
<evidence type="ECO:0000256" key="2">
    <source>
        <dbReference type="ARBA" id="ARBA00022485"/>
    </source>
</evidence>
<comment type="cofactor">
    <cofactor evidence="1">
        <name>[4Fe-4S] cluster</name>
        <dbReference type="ChEBI" id="CHEBI:49883"/>
    </cofactor>
</comment>
<evidence type="ECO:0000256" key="5">
    <source>
        <dbReference type="ARBA" id="ARBA00023004"/>
    </source>
</evidence>
<accession>A0A1M5P2T2</accession>
<proteinExistence type="predicted"/>
<dbReference type="InterPro" id="IPR005911">
    <property type="entry name" value="YhcC-like"/>
</dbReference>
<dbReference type="SFLD" id="SFLDG01091">
    <property type="entry name" value="uncharacterized_CHP01210-like"/>
    <property type="match status" value="1"/>
</dbReference>
<dbReference type="Pfam" id="PF04055">
    <property type="entry name" value="Radical_SAM"/>
    <property type="match status" value="1"/>
</dbReference>
<dbReference type="SFLD" id="SFLDS00029">
    <property type="entry name" value="Radical_SAM"/>
    <property type="match status" value="1"/>
</dbReference>
<keyword evidence="6" id="KW-0411">Iron-sulfur</keyword>
<keyword evidence="4" id="KW-0479">Metal-binding</keyword>
<dbReference type="STRING" id="1123350.SAMN02744040_00354"/>
<evidence type="ECO:0000313" key="8">
    <source>
        <dbReference type="EMBL" id="SHG96025.1"/>
    </source>
</evidence>
<dbReference type="SUPFAM" id="SSF102114">
    <property type="entry name" value="Radical SAM enzymes"/>
    <property type="match status" value="1"/>
</dbReference>
<keyword evidence="5" id="KW-0408">Iron</keyword>
<dbReference type="Proteomes" id="UP000242520">
    <property type="component" value="Unassembled WGS sequence"/>
</dbReference>
<dbReference type="Gene3D" id="3.80.30.20">
    <property type="entry name" value="tm_1862 like domain"/>
    <property type="match status" value="1"/>
</dbReference>
<evidence type="ECO:0000313" key="9">
    <source>
        <dbReference type="Proteomes" id="UP000242520"/>
    </source>
</evidence>
<dbReference type="EMBL" id="FQXH01000005">
    <property type="protein sequence ID" value="SHG96025.1"/>
    <property type="molecule type" value="Genomic_DNA"/>
</dbReference>
<keyword evidence="2" id="KW-0004">4Fe-4S</keyword>
<evidence type="ECO:0000256" key="4">
    <source>
        <dbReference type="ARBA" id="ARBA00022723"/>
    </source>
</evidence>
<dbReference type="NCBIfam" id="TIGR01212">
    <property type="entry name" value="TIGR01212 family radical SAM protein"/>
    <property type="match status" value="1"/>
</dbReference>
<dbReference type="PANTHER" id="PTHR11135:SF1">
    <property type="entry name" value="PROTEIN YHCC"/>
    <property type="match status" value="1"/>
</dbReference>
<dbReference type="InterPro" id="IPR006638">
    <property type="entry name" value="Elp3/MiaA/NifB-like_rSAM"/>
</dbReference>
<dbReference type="GO" id="GO:0051539">
    <property type="term" value="F:4 iron, 4 sulfur cluster binding"/>
    <property type="evidence" value="ECO:0007669"/>
    <property type="project" value="UniProtKB-KW"/>
</dbReference>
<protein>
    <recommendedName>
        <fullName evidence="7">Radical SAM core domain-containing protein</fullName>
    </recommendedName>
</protein>
<organism evidence="8 9">
    <name type="scientific">Tepidibacter thalassicus DSM 15285</name>
    <dbReference type="NCBI Taxonomy" id="1123350"/>
    <lineage>
        <taxon>Bacteria</taxon>
        <taxon>Bacillati</taxon>
        <taxon>Bacillota</taxon>
        <taxon>Clostridia</taxon>
        <taxon>Peptostreptococcales</taxon>
        <taxon>Peptostreptococcaceae</taxon>
        <taxon>Tepidibacter</taxon>
    </lineage>
</organism>
<dbReference type="InterPro" id="IPR039661">
    <property type="entry name" value="ELP3"/>
</dbReference>
<evidence type="ECO:0000256" key="3">
    <source>
        <dbReference type="ARBA" id="ARBA00022691"/>
    </source>
</evidence>
<keyword evidence="9" id="KW-1185">Reference proteome</keyword>
<dbReference type="InterPro" id="IPR032432">
    <property type="entry name" value="Radical_SAM_C"/>
</dbReference>
<dbReference type="Pfam" id="PF16199">
    <property type="entry name" value="Radical_SAM_C"/>
    <property type="match status" value="1"/>
</dbReference>
<dbReference type="SMART" id="SM00729">
    <property type="entry name" value="Elp3"/>
    <property type="match status" value="1"/>
</dbReference>
<name>A0A1M5P2T2_9FIRM</name>
<dbReference type="InterPro" id="IPR058240">
    <property type="entry name" value="rSAM_sf"/>
</dbReference>
<dbReference type="CDD" id="cd01335">
    <property type="entry name" value="Radical_SAM"/>
    <property type="match status" value="1"/>
</dbReference>